<organism evidence="1 2">
    <name type="scientific">Pantoea ananatis (strain LMG 20103)</name>
    <dbReference type="NCBI Taxonomy" id="706191"/>
    <lineage>
        <taxon>Bacteria</taxon>
        <taxon>Pseudomonadati</taxon>
        <taxon>Pseudomonadota</taxon>
        <taxon>Gammaproteobacteria</taxon>
        <taxon>Enterobacterales</taxon>
        <taxon>Erwiniaceae</taxon>
        <taxon>Pantoea</taxon>
    </lineage>
</organism>
<dbReference type="AlphaFoldDB" id="D4GJ59"/>
<reference evidence="1 2" key="1">
    <citation type="journal article" date="2010" name="J. Bacteriol.">
        <title>Genome sequence of Pantoea ananatis LMG20103, the causative agent of Eucalyptus blight and dieback.</title>
        <authorList>
            <person name="De Maayer P."/>
            <person name="Chan W.Y."/>
            <person name="Venter S.N."/>
            <person name="Toth I.K."/>
            <person name="Birch P.R."/>
            <person name="Joubert F."/>
            <person name="Coutinho T.A."/>
        </authorList>
    </citation>
    <scope>NUCLEOTIDE SEQUENCE [LARGE SCALE GENOMIC DNA]</scope>
    <source>
        <strain evidence="1 2">LMG 20103</strain>
    </source>
</reference>
<dbReference type="EMBL" id="CP001875">
    <property type="protein sequence ID" value="ADD77809.1"/>
    <property type="molecule type" value="Genomic_DNA"/>
</dbReference>
<proteinExistence type="predicted"/>
<dbReference type="HOGENOM" id="CLU_1813929_0_0_6"/>
<dbReference type="KEGG" id="pam:PANA_2642"/>
<dbReference type="Proteomes" id="UP000001702">
    <property type="component" value="Chromosome"/>
</dbReference>
<evidence type="ECO:0000313" key="1">
    <source>
        <dbReference type="EMBL" id="ADD77809.1"/>
    </source>
</evidence>
<protein>
    <submittedName>
        <fullName evidence="1">Uncharacterized protein</fullName>
    </submittedName>
</protein>
<gene>
    <name evidence="1" type="ordered locus">PANA_2642</name>
</gene>
<dbReference type="STRING" id="706191.PANA_2642"/>
<accession>D4GJ59</accession>
<evidence type="ECO:0000313" key="2">
    <source>
        <dbReference type="Proteomes" id="UP000001702"/>
    </source>
</evidence>
<sequence>MRFALCRRWRSLRSHGRSRWVGNWARQWQRLSLPVVCLCRDYGGWVSDPSRHCRPRCCAGSMKCARSWKPQVRRSHRLKANQLTRHWPICSSAPLNSWTAPFWTIFNPHRAEIIARKPAVKSMKSDVATPALLSLCNYLSIV</sequence>
<name>D4GJ59_PANAM</name>
<keyword evidence="2" id="KW-1185">Reference proteome</keyword>